<dbReference type="InterPro" id="IPR032675">
    <property type="entry name" value="LRR_dom_sf"/>
</dbReference>
<evidence type="ECO:0000313" key="15">
    <source>
        <dbReference type="EMBL" id="RWR84428.1"/>
    </source>
</evidence>
<evidence type="ECO:0000256" key="4">
    <source>
        <dbReference type="ARBA" id="ARBA00022614"/>
    </source>
</evidence>
<evidence type="ECO:0000256" key="6">
    <source>
        <dbReference type="ARBA" id="ARBA00022729"/>
    </source>
</evidence>
<comment type="similarity">
    <text evidence="2">Belongs to the RLP family.</text>
</comment>
<keyword evidence="6 13" id="KW-0732">Signal</keyword>
<keyword evidence="4" id="KW-0433">Leucine-rich repeat</keyword>
<dbReference type="AlphaFoldDB" id="A0A443P0V6"/>
<evidence type="ECO:0000256" key="7">
    <source>
        <dbReference type="ARBA" id="ARBA00022737"/>
    </source>
</evidence>
<dbReference type="Pfam" id="PF08263">
    <property type="entry name" value="LRRNT_2"/>
    <property type="match status" value="1"/>
</dbReference>
<keyword evidence="9 12" id="KW-0472">Membrane</keyword>
<proteinExistence type="inferred from homology"/>
<dbReference type="FunFam" id="3.80.10.10:FF:000095">
    <property type="entry name" value="LRR receptor-like serine/threonine-protein kinase GSO1"/>
    <property type="match status" value="2"/>
</dbReference>
<dbReference type="Pfam" id="PF13855">
    <property type="entry name" value="LRR_8"/>
    <property type="match status" value="2"/>
</dbReference>
<dbReference type="PROSITE" id="PS51450">
    <property type="entry name" value="LRR"/>
    <property type="match status" value="1"/>
</dbReference>
<keyword evidence="11" id="KW-0325">Glycoprotein</keyword>
<evidence type="ECO:0000256" key="10">
    <source>
        <dbReference type="ARBA" id="ARBA00023170"/>
    </source>
</evidence>
<dbReference type="SUPFAM" id="SSF52058">
    <property type="entry name" value="L domain-like"/>
    <property type="match status" value="2"/>
</dbReference>
<feature type="transmembrane region" description="Helical" evidence="12">
    <location>
        <begin position="979"/>
        <end position="1003"/>
    </location>
</feature>
<name>A0A443P0V6_9MAGN</name>
<evidence type="ECO:0000313" key="16">
    <source>
        <dbReference type="Proteomes" id="UP000283530"/>
    </source>
</evidence>
<dbReference type="PANTHER" id="PTHR27000">
    <property type="entry name" value="LEUCINE-RICH REPEAT RECEPTOR-LIKE PROTEIN KINASE FAMILY PROTEIN-RELATED"/>
    <property type="match status" value="1"/>
</dbReference>
<dbReference type="Gene3D" id="3.80.10.10">
    <property type="entry name" value="Ribonuclease Inhibitor"/>
    <property type="match status" value="5"/>
</dbReference>
<dbReference type="FunFam" id="3.80.10.10:FF:000111">
    <property type="entry name" value="LRR receptor-like serine/threonine-protein kinase ERECTA"/>
    <property type="match status" value="1"/>
</dbReference>
<reference evidence="15 16" key="1">
    <citation type="journal article" date="2019" name="Nat. Plants">
        <title>Stout camphor tree genome fills gaps in understanding of flowering plant genome evolution.</title>
        <authorList>
            <person name="Chaw S.M."/>
            <person name="Liu Y.C."/>
            <person name="Wu Y.W."/>
            <person name="Wang H.Y."/>
            <person name="Lin C.I."/>
            <person name="Wu C.S."/>
            <person name="Ke H.M."/>
            <person name="Chang L.Y."/>
            <person name="Hsu C.Y."/>
            <person name="Yang H.T."/>
            <person name="Sudianto E."/>
            <person name="Hsu M.H."/>
            <person name="Wu K.P."/>
            <person name="Wang L.N."/>
            <person name="Leebens-Mack J.H."/>
            <person name="Tsai I.J."/>
        </authorList>
    </citation>
    <scope>NUCLEOTIDE SEQUENCE [LARGE SCALE GENOMIC DNA]</scope>
    <source>
        <strain evidence="16">cv. Chaw 1501</strain>
        <tissue evidence="15">Young leaves</tissue>
    </source>
</reference>
<keyword evidence="5 12" id="KW-0812">Transmembrane</keyword>
<dbReference type="InterPro" id="IPR001611">
    <property type="entry name" value="Leu-rich_rpt"/>
</dbReference>
<comment type="subcellular location">
    <subcellularLocation>
        <location evidence="1">Cell membrane</location>
        <topology evidence="1">Single-pass membrane protein</topology>
    </subcellularLocation>
</comment>
<evidence type="ECO:0000256" key="2">
    <source>
        <dbReference type="ARBA" id="ARBA00009592"/>
    </source>
</evidence>
<dbReference type="SUPFAM" id="SSF52047">
    <property type="entry name" value="RNI-like"/>
    <property type="match status" value="1"/>
</dbReference>
<organism evidence="15 16">
    <name type="scientific">Cinnamomum micranthum f. kanehirae</name>
    <dbReference type="NCBI Taxonomy" id="337451"/>
    <lineage>
        <taxon>Eukaryota</taxon>
        <taxon>Viridiplantae</taxon>
        <taxon>Streptophyta</taxon>
        <taxon>Embryophyta</taxon>
        <taxon>Tracheophyta</taxon>
        <taxon>Spermatophyta</taxon>
        <taxon>Magnoliopsida</taxon>
        <taxon>Magnoliidae</taxon>
        <taxon>Laurales</taxon>
        <taxon>Lauraceae</taxon>
        <taxon>Cinnamomum</taxon>
    </lineage>
</organism>
<feature type="signal peptide" evidence="13">
    <location>
        <begin position="1"/>
        <end position="23"/>
    </location>
</feature>
<protein>
    <submittedName>
        <fullName evidence="15">Leucine-rich repeat</fullName>
    </submittedName>
</protein>
<accession>A0A443P0V6</accession>
<keyword evidence="16" id="KW-1185">Reference proteome</keyword>
<keyword evidence="8 12" id="KW-1133">Transmembrane helix</keyword>
<evidence type="ECO:0000256" key="13">
    <source>
        <dbReference type="SAM" id="SignalP"/>
    </source>
</evidence>
<feature type="chain" id="PRO_5019337354" evidence="13">
    <location>
        <begin position="24"/>
        <end position="1007"/>
    </location>
</feature>
<evidence type="ECO:0000256" key="3">
    <source>
        <dbReference type="ARBA" id="ARBA00022475"/>
    </source>
</evidence>
<sequence>MKLPLFPLLLLLLLIQFHLLTQACHDDERAALLSFKSSLTDPTGRLSSWQGPNCCKWQGISCSNTSNVISINLRNPAPEVFARSTNSRIVLLYDSNSSAINGTLSPSLFSLRHLRYLDLSYNNFQLSRIPPQVTNLKSLTYLNLSNSMFLDSITTQFTNLSSLESLDLSCSVSIFDFSSVSYNLSSSKASMTSESTYMYNGHISSRNLNWLHGLVNLKELSLDGVDLSEATASNWAEPLSVLHNLKQLHLSNCGISGPLPITQFLNLTHLSYLHMDFNFMSSGIPAQLANLSSLSSLDLSNSNVQGSIAYLPQLQEYVVDNNNDLIVDFDWMFKLPWPRLETLSVQFTNVSGSMPPSISNVSSLVSLSASGCSISGTIPASFSNLSNLQSLDLSFNAITGNLYPISRLRNLQVLRILENKLRGPIPESICELSSLEVFYLSRNGLEGGIPDCFDRLTNLNTFFIDNNPMEGAVSSLFSLFQSSTLDSVSLSSSGITLKIDQHQSLSKFQPQYLGMRSCNLIGEIPDFISNLSRLAYLDLANNSLTGTIPSWLFQLPKLAYLDLSYNNLEGHLPPILLQQYLLPTTLNVADNKLQGPIPLLSETLEVLNLCGNNFTGEIPAHLGEMIPNAIFISLSKNQLSGPIPSSLCRQNNVLLKNMDFSSNHLSGIIPSSLGNCKSLIFLNLGENNFTGNLPDELEYATNLSSLQLNDNHLDGPFPNLISHLKNLEFMNLGNNNFDGNIPTFISDLYKLRILVLKSNSFNGSIPQKITNLQQLQFIDFSNNKLSGSIPNQLGNFSSLTAQPKSGFLLGYIIQLTYAGVGLEMVSKGTLHELEAVFSYNTGIDLSNNHLGGIIPTEIGLLLGLYMLNLSHNSFFGEIPVSLGRMRSMESLDLSFNHLTGLIPQSLTSLDFLSYLNLSYNNLSGKIPMGEHFDTLSGDGSAYLGNTLLCGPSVTKRCETDSSIGAENVKEEEVDGRDKWLLYGVVALGYGVGFFASFIGTLAIKKKA</sequence>
<dbReference type="EMBL" id="QPKB01000005">
    <property type="protein sequence ID" value="RWR84428.1"/>
    <property type="molecule type" value="Genomic_DNA"/>
</dbReference>
<evidence type="ECO:0000256" key="5">
    <source>
        <dbReference type="ARBA" id="ARBA00022692"/>
    </source>
</evidence>
<dbReference type="GO" id="GO:0005886">
    <property type="term" value="C:plasma membrane"/>
    <property type="evidence" value="ECO:0007669"/>
    <property type="project" value="UniProtKB-SubCell"/>
</dbReference>
<keyword evidence="7" id="KW-0677">Repeat</keyword>
<evidence type="ECO:0000259" key="14">
    <source>
        <dbReference type="Pfam" id="PF08263"/>
    </source>
</evidence>
<dbReference type="PANTHER" id="PTHR27000:SF716">
    <property type="entry name" value="LRR RECEPTOR-LIKE SERINE_THREONINE-PROTEIN KINASE FLS2"/>
    <property type="match status" value="1"/>
</dbReference>
<evidence type="ECO:0000256" key="9">
    <source>
        <dbReference type="ARBA" id="ARBA00023136"/>
    </source>
</evidence>
<feature type="domain" description="Leucine-rich repeat-containing N-terminal plant-type" evidence="14">
    <location>
        <begin position="25"/>
        <end position="63"/>
    </location>
</feature>
<evidence type="ECO:0000256" key="1">
    <source>
        <dbReference type="ARBA" id="ARBA00004162"/>
    </source>
</evidence>
<dbReference type="InterPro" id="IPR013210">
    <property type="entry name" value="LRR_N_plant-typ"/>
</dbReference>
<dbReference type="STRING" id="337451.A0A443P0V6"/>
<comment type="caution">
    <text evidence="15">The sequence shown here is derived from an EMBL/GenBank/DDBJ whole genome shotgun (WGS) entry which is preliminary data.</text>
</comment>
<dbReference type="SMART" id="SM00369">
    <property type="entry name" value="LRR_TYP"/>
    <property type="match status" value="9"/>
</dbReference>
<keyword evidence="3" id="KW-1003">Cell membrane</keyword>
<dbReference type="PRINTS" id="PR00019">
    <property type="entry name" value="LEURICHRPT"/>
</dbReference>
<dbReference type="Proteomes" id="UP000283530">
    <property type="component" value="Unassembled WGS sequence"/>
</dbReference>
<evidence type="ECO:0000256" key="11">
    <source>
        <dbReference type="ARBA" id="ARBA00023180"/>
    </source>
</evidence>
<dbReference type="Pfam" id="PF00560">
    <property type="entry name" value="LRR_1"/>
    <property type="match status" value="10"/>
</dbReference>
<dbReference type="OrthoDB" id="1600340at2759"/>
<dbReference type="InterPro" id="IPR003591">
    <property type="entry name" value="Leu-rich_rpt_typical-subtyp"/>
</dbReference>
<evidence type="ECO:0000256" key="12">
    <source>
        <dbReference type="SAM" id="Phobius"/>
    </source>
</evidence>
<keyword evidence="10" id="KW-0675">Receptor</keyword>
<evidence type="ECO:0000256" key="8">
    <source>
        <dbReference type="ARBA" id="ARBA00022989"/>
    </source>
</evidence>
<gene>
    <name evidence="15" type="ORF">CKAN_01324100</name>
</gene>
<dbReference type="PROSITE" id="PS51257">
    <property type="entry name" value="PROKAR_LIPOPROTEIN"/>
    <property type="match status" value="1"/>
</dbReference>